<organism evidence="2 3">
    <name type="scientific">Nocardioides phosphati</name>
    <dbReference type="NCBI Taxonomy" id="1867775"/>
    <lineage>
        <taxon>Bacteria</taxon>
        <taxon>Bacillati</taxon>
        <taxon>Actinomycetota</taxon>
        <taxon>Actinomycetes</taxon>
        <taxon>Propionibacteriales</taxon>
        <taxon>Nocardioidaceae</taxon>
        <taxon>Nocardioides</taxon>
    </lineage>
</organism>
<proteinExistence type="predicted"/>
<dbReference type="RefSeq" id="WP_188785254.1">
    <property type="nucleotide sequence ID" value="NZ_BMNI01000016.1"/>
</dbReference>
<comment type="caution">
    <text evidence="2">The sequence shown here is derived from an EMBL/GenBank/DDBJ whole genome shotgun (WGS) entry which is preliminary data.</text>
</comment>
<evidence type="ECO:0000256" key="1">
    <source>
        <dbReference type="SAM" id="MobiDB-lite"/>
    </source>
</evidence>
<evidence type="ECO:0000313" key="3">
    <source>
        <dbReference type="Proteomes" id="UP000655410"/>
    </source>
</evidence>
<keyword evidence="3" id="KW-1185">Reference proteome</keyword>
<dbReference type="Proteomes" id="UP000655410">
    <property type="component" value="Unassembled WGS sequence"/>
</dbReference>
<gene>
    <name evidence="2" type="ORF">GCM10011584_33990</name>
</gene>
<dbReference type="EMBL" id="BMNI01000016">
    <property type="protein sequence ID" value="GGO93998.1"/>
    <property type="molecule type" value="Genomic_DNA"/>
</dbReference>
<evidence type="ECO:0000313" key="2">
    <source>
        <dbReference type="EMBL" id="GGO93998.1"/>
    </source>
</evidence>
<accession>A0ABQ2NEX9</accession>
<protein>
    <recommendedName>
        <fullName evidence="4">DNA primase/polymerase bifunctional N-terminal domain-containing protein</fullName>
    </recommendedName>
</protein>
<name>A0ABQ2NEX9_9ACTN</name>
<feature type="compositionally biased region" description="Low complexity" evidence="1">
    <location>
        <begin position="661"/>
        <end position="674"/>
    </location>
</feature>
<evidence type="ECO:0008006" key="4">
    <source>
        <dbReference type="Google" id="ProtNLM"/>
    </source>
</evidence>
<feature type="region of interest" description="Disordered" evidence="1">
    <location>
        <begin position="661"/>
        <end position="681"/>
    </location>
</feature>
<reference evidence="3" key="1">
    <citation type="journal article" date="2019" name="Int. J. Syst. Evol. Microbiol.">
        <title>The Global Catalogue of Microorganisms (GCM) 10K type strain sequencing project: providing services to taxonomists for standard genome sequencing and annotation.</title>
        <authorList>
            <consortium name="The Broad Institute Genomics Platform"/>
            <consortium name="The Broad Institute Genome Sequencing Center for Infectious Disease"/>
            <person name="Wu L."/>
            <person name="Ma J."/>
        </authorList>
    </citation>
    <scope>NUCLEOTIDE SEQUENCE [LARGE SCALE GENOMIC DNA]</scope>
    <source>
        <strain evidence="3">CGMCC 4.7371</strain>
    </source>
</reference>
<sequence length="681" mass="75728">MSRSIIRQLDARLFEPRRWFLIDAEQNKLADVPTLERGLALIAAGNAAAVVGRLSPGVTVIDVDAGGIEGDAITENLIGWLIGRGRWHLVRPSGGGQGRNHVYCVPGADAVMLREFVQDLRISYGLPAVKIDMRGPGGSLRPLSSPHRRTGVTPAPYASGEELHAALLRLRRELPKAAPDTRTARERKAVAGRSIVALEPLPRRRSDVEPRWAAWIEARGPVPHIGGLDQSRSAIELAATTALMRAGLRADDAWRTIQSARGGAFAKARTRGRSWWTQQQWNRAVREDTAFHEAHATTPVAAGTTTSPETLAAVETARADLQRLQWLWGPRERHSVLLVAHTLLDRMTREDNLAVPCPLRNLEEDTGLARNTVLSAFAALENTLGHRLATFDHTRAESSSHVFELDSSYIEGSLSLVEPPGFTPTQPPPPGRWASLTPTSHSLWRTLPPAGQPTQPLEVLAQSAGLSHSPTSVPSARQARTLRARLAELAGAGLAEQNADGTWRRLERGNSHHERVASAAHQRIHDRIVRERTEYRSGAWNRWNRGRLQALRANRARQLAWWENLPELERGRRRRACAIAFSELPQSEQAERRHNIAAVRHRAGGRSERELHADWCRRFDHATQADRSAEWKHRFLSLSPAERGERERLLQDHRRRWHLPPTWSTSDSSVSSTPLGAVRAA</sequence>